<protein>
    <submittedName>
        <fullName evidence="1">Halocarboxylic acid dehydrogenase DehI family protein</fullName>
    </submittedName>
</protein>
<proteinExistence type="predicted"/>
<evidence type="ECO:0000313" key="2">
    <source>
        <dbReference type="Proteomes" id="UP001597502"/>
    </source>
</evidence>
<comment type="caution">
    <text evidence="1">The sequence shown here is derived from an EMBL/GenBank/DDBJ whole genome shotgun (WGS) entry which is preliminary data.</text>
</comment>
<accession>A0ABW5V8L6</accession>
<gene>
    <name evidence="1" type="ORF">ACFSUO_11885</name>
</gene>
<keyword evidence="2" id="KW-1185">Reference proteome</keyword>
<organism evidence="1 2">
    <name type="scientific">Lentibacillus juripiscarius</name>
    <dbReference type="NCBI Taxonomy" id="257446"/>
    <lineage>
        <taxon>Bacteria</taxon>
        <taxon>Bacillati</taxon>
        <taxon>Bacillota</taxon>
        <taxon>Bacilli</taxon>
        <taxon>Bacillales</taxon>
        <taxon>Bacillaceae</taxon>
        <taxon>Lentibacillus</taxon>
    </lineage>
</organism>
<dbReference type="InterPro" id="IPR019714">
    <property type="entry name" value="2-haloacid_dehalogenase_DehI"/>
</dbReference>
<evidence type="ECO:0000313" key="1">
    <source>
        <dbReference type="EMBL" id="MFD2761653.1"/>
    </source>
</evidence>
<reference evidence="2" key="1">
    <citation type="journal article" date="2019" name="Int. J. Syst. Evol. Microbiol.">
        <title>The Global Catalogue of Microorganisms (GCM) 10K type strain sequencing project: providing services to taxonomists for standard genome sequencing and annotation.</title>
        <authorList>
            <consortium name="The Broad Institute Genomics Platform"/>
            <consortium name="The Broad Institute Genome Sequencing Center for Infectious Disease"/>
            <person name="Wu L."/>
            <person name="Ma J."/>
        </authorList>
    </citation>
    <scope>NUCLEOTIDE SEQUENCE [LARGE SCALE GENOMIC DNA]</scope>
    <source>
        <strain evidence="2">TISTR 1535</strain>
    </source>
</reference>
<name>A0ABW5V8L6_9BACI</name>
<dbReference type="Pfam" id="PF10778">
    <property type="entry name" value="DehI"/>
    <property type="match status" value="1"/>
</dbReference>
<dbReference type="RefSeq" id="WP_382394362.1">
    <property type="nucleotide sequence ID" value="NZ_JBHUNA010000024.1"/>
</dbReference>
<sequence>MLNTDYGVPEVYEQEAKENLEEIYQDIQAVLKVPVVNFIFRTLALYETFLGTAWTQVRSNMLTFEMEKAAESLRYPDISVNTPEINWEKVYDLSTIEQIRRVVFTFNYVNPKLLLIASAWAESLGNRPVEGGKNDGGFLIPGVTPGLPDIRLVDMNYTTPYIQSLLMDIVKKHHAYDAASDYRSLANYPTFLAKSWENLKPYVGSDEYKLLGADLKKRSIELVHERMAFPVTIDTNFLNQFYSPEDIAGIMGITSMFQNLLPDLIIEGEFFRRMIG</sequence>
<dbReference type="Proteomes" id="UP001597502">
    <property type="component" value="Unassembled WGS sequence"/>
</dbReference>
<dbReference type="EMBL" id="JBHUNA010000024">
    <property type="protein sequence ID" value="MFD2761653.1"/>
    <property type="molecule type" value="Genomic_DNA"/>
</dbReference>